<dbReference type="EMBL" id="JANPWB010000009">
    <property type="protein sequence ID" value="KAJ1154855.1"/>
    <property type="molecule type" value="Genomic_DNA"/>
</dbReference>
<reference evidence="2" key="1">
    <citation type="journal article" date="2022" name="bioRxiv">
        <title>Sequencing and chromosome-scale assembly of the giantPleurodeles waltlgenome.</title>
        <authorList>
            <person name="Brown T."/>
            <person name="Elewa A."/>
            <person name="Iarovenko S."/>
            <person name="Subramanian E."/>
            <person name="Araus A.J."/>
            <person name="Petzold A."/>
            <person name="Susuki M."/>
            <person name="Suzuki K.-i.T."/>
            <person name="Hayashi T."/>
            <person name="Toyoda A."/>
            <person name="Oliveira C."/>
            <person name="Osipova E."/>
            <person name="Leigh N.D."/>
            <person name="Simon A."/>
            <person name="Yun M.H."/>
        </authorList>
    </citation>
    <scope>NUCLEOTIDE SEQUENCE</scope>
    <source>
        <strain evidence="2">20211129_DDA</strain>
        <tissue evidence="2">Liver</tissue>
    </source>
</reference>
<accession>A0AAV7RTP4</accession>
<sequence>MFAPSPRPQSCYLRSALVPVRHGSSARSPGGALAFPEPGHWLPPLAPSAGLVAGPMLMMGEESRPRSGYSFSCSQSPAPRGPGGGPVASLSRRTLRRLTDTLTCRDPGFAHAD</sequence>
<feature type="region of interest" description="Disordered" evidence="1">
    <location>
        <begin position="62"/>
        <end position="92"/>
    </location>
</feature>
<protein>
    <submittedName>
        <fullName evidence="2">Uncharacterized protein</fullName>
    </submittedName>
</protein>
<proteinExistence type="predicted"/>
<name>A0AAV7RTP4_PLEWA</name>
<evidence type="ECO:0000313" key="2">
    <source>
        <dbReference type="EMBL" id="KAJ1154855.1"/>
    </source>
</evidence>
<evidence type="ECO:0000313" key="3">
    <source>
        <dbReference type="Proteomes" id="UP001066276"/>
    </source>
</evidence>
<dbReference type="Proteomes" id="UP001066276">
    <property type="component" value="Chromosome 5"/>
</dbReference>
<comment type="caution">
    <text evidence="2">The sequence shown here is derived from an EMBL/GenBank/DDBJ whole genome shotgun (WGS) entry which is preliminary data.</text>
</comment>
<evidence type="ECO:0000256" key="1">
    <source>
        <dbReference type="SAM" id="MobiDB-lite"/>
    </source>
</evidence>
<dbReference type="AlphaFoldDB" id="A0AAV7RTP4"/>
<gene>
    <name evidence="2" type="ORF">NDU88_007598</name>
</gene>
<organism evidence="2 3">
    <name type="scientific">Pleurodeles waltl</name>
    <name type="common">Iberian ribbed newt</name>
    <dbReference type="NCBI Taxonomy" id="8319"/>
    <lineage>
        <taxon>Eukaryota</taxon>
        <taxon>Metazoa</taxon>
        <taxon>Chordata</taxon>
        <taxon>Craniata</taxon>
        <taxon>Vertebrata</taxon>
        <taxon>Euteleostomi</taxon>
        <taxon>Amphibia</taxon>
        <taxon>Batrachia</taxon>
        <taxon>Caudata</taxon>
        <taxon>Salamandroidea</taxon>
        <taxon>Salamandridae</taxon>
        <taxon>Pleurodelinae</taxon>
        <taxon>Pleurodeles</taxon>
    </lineage>
</organism>
<keyword evidence="3" id="KW-1185">Reference proteome</keyword>